<sequence>SDLITIKSDAQQEALSTLVEMTAKEILEVQTIEKEKIFDKSPDISDTTAHPSISEQQPLTNTEVVTSQEIEDLHIPITMNSKNALTTHGMQEAIQKLVPFVGEKEDIFIEEVTTTRTSKG</sequence>
<evidence type="ECO:0000313" key="2">
    <source>
        <dbReference type="EMBL" id="JAT79714.1"/>
    </source>
</evidence>
<dbReference type="AlphaFoldDB" id="A0A1E1VYF0"/>
<organism evidence="2">
    <name type="scientific">Pectinophora gossypiella</name>
    <name type="common">Cotton pink bollworm</name>
    <name type="synonym">Depressaria gossypiella</name>
    <dbReference type="NCBI Taxonomy" id="13191"/>
    <lineage>
        <taxon>Eukaryota</taxon>
        <taxon>Metazoa</taxon>
        <taxon>Ecdysozoa</taxon>
        <taxon>Arthropoda</taxon>
        <taxon>Hexapoda</taxon>
        <taxon>Insecta</taxon>
        <taxon>Pterygota</taxon>
        <taxon>Neoptera</taxon>
        <taxon>Endopterygota</taxon>
        <taxon>Lepidoptera</taxon>
        <taxon>Glossata</taxon>
        <taxon>Ditrysia</taxon>
        <taxon>Gelechioidea</taxon>
        <taxon>Gelechiidae</taxon>
        <taxon>Apatetrinae</taxon>
        <taxon>Pectinophora</taxon>
    </lineage>
</organism>
<name>A0A1E1VYF0_PECGO</name>
<feature type="non-terminal residue" evidence="2">
    <location>
        <position position="120"/>
    </location>
</feature>
<feature type="region of interest" description="Disordered" evidence="1">
    <location>
        <begin position="39"/>
        <end position="61"/>
    </location>
</feature>
<proteinExistence type="predicted"/>
<dbReference type="EMBL" id="GDQN01011340">
    <property type="protein sequence ID" value="JAT79714.1"/>
    <property type="molecule type" value="Transcribed_RNA"/>
</dbReference>
<feature type="non-terminal residue" evidence="2">
    <location>
        <position position="1"/>
    </location>
</feature>
<reference evidence="2" key="1">
    <citation type="submission" date="2015-09" db="EMBL/GenBank/DDBJ databases">
        <title>De novo assembly of Pectinophora gossypiella (Pink Bollworm) gut transcriptome.</title>
        <authorList>
            <person name="Tassone E.E."/>
        </authorList>
    </citation>
    <scope>NUCLEOTIDE SEQUENCE</scope>
</reference>
<evidence type="ECO:0000256" key="1">
    <source>
        <dbReference type="SAM" id="MobiDB-lite"/>
    </source>
</evidence>
<protein>
    <submittedName>
        <fullName evidence="2">Uncharacterized protein</fullName>
    </submittedName>
</protein>
<accession>A0A1E1VYF0</accession>
<gene>
    <name evidence="2" type="ORF">g.18531</name>
</gene>
<dbReference type="OrthoDB" id="6612025at2759"/>
<feature type="compositionally biased region" description="Polar residues" evidence="1">
    <location>
        <begin position="44"/>
        <end position="61"/>
    </location>
</feature>